<dbReference type="Pfam" id="PF00248">
    <property type="entry name" value="Aldo_ket_red"/>
    <property type="match status" value="1"/>
</dbReference>
<evidence type="ECO:0000313" key="3">
    <source>
        <dbReference type="Proteomes" id="UP001500908"/>
    </source>
</evidence>
<dbReference type="Gene3D" id="3.20.20.100">
    <property type="entry name" value="NADP-dependent oxidoreductase domain"/>
    <property type="match status" value="1"/>
</dbReference>
<feature type="domain" description="NADP-dependent oxidoreductase" evidence="1">
    <location>
        <begin position="2"/>
        <end position="86"/>
    </location>
</feature>
<dbReference type="PANTHER" id="PTHR42686">
    <property type="entry name" value="GH17980P-RELATED"/>
    <property type="match status" value="1"/>
</dbReference>
<comment type="caution">
    <text evidence="2">The sequence shown here is derived from an EMBL/GenBank/DDBJ whole genome shotgun (WGS) entry which is preliminary data.</text>
</comment>
<protein>
    <recommendedName>
        <fullName evidence="1">NADP-dependent oxidoreductase domain-containing protein</fullName>
    </recommendedName>
</protein>
<keyword evidence="3" id="KW-1185">Reference proteome</keyword>
<evidence type="ECO:0000259" key="1">
    <source>
        <dbReference type="Pfam" id="PF00248"/>
    </source>
</evidence>
<dbReference type="InterPro" id="IPR023210">
    <property type="entry name" value="NADP_OxRdtase_dom"/>
</dbReference>
<dbReference type="SUPFAM" id="SSF51430">
    <property type="entry name" value="NAD(P)-linked oxidoreductase"/>
    <property type="match status" value="1"/>
</dbReference>
<dbReference type="Proteomes" id="UP001500908">
    <property type="component" value="Unassembled WGS sequence"/>
</dbReference>
<dbReference type="InterPro" id="IPR036812">
    <property type="entry name" value="NAD(P)_OxRdtase_dom_sf"/>
</dbReference>
<evidence type="ECO:0000313" key="2">
    <source>
        <dbReference type="EMBL" id="GAA3754314.1"/>
    </source>
</evidence>
<accession>A0ABP7G8Q4</accession>
<organism evidence="2 3">
    <name type="scientific">Salinactinospora qingdaonensis</name>
    <dbReference type="NCBI Taxonomy" id="702744"/>
    <lineage>
        <taxon>Bacteria</taxon>
        <taxon>Bacillati</taxon>
        <taxon>Actinomycetota</taxon>
        <taxon>Actinomycetes</taxon>
        <taxon>Streptosporangiales</taxon>
        <taxon>Nocardiopsidaceae</taxon>
        <taxon>Salinactinospora</taxon>
    </lineage>
</organism>
<gene>
    <name evidence="2" type="ORF">GCM10022402_36230</name>
</gene>
<proteinExistence type="predicted"/>
<dbReference type="PANTHER" id="PTHR42686:SF1">
    <property type="entry name" value="GH17980P-RELATED"/>
    <property type="match status" value="1"/>
</dbReference>
<dbReference type="InterPro" id="IPR020471">
    <property type="entry name" value="AKR"/>
</dbReference>
<sequence length="110" mass="11555">MIAASIFNSGILATPRPGEEATFDYVTAAPETLGRAHRIADVCEAHGVTLPQVAMAFPRLHPAVAGIVVGMRSPAQVRDNVEAFTAGIPGDLWSDLLDEGLLAEHAPVRA</sequence>
<reference evidence="3" key="1">
    <citation type="journal article" date="2019" name="Int. J. Syst. Evol. Microbiol.">
        <title>The Global Catalogue of Microorganisms (GCM) 10K type strain sequencing project: providing services to taxonomists for standard genome sequencing and annotation.</title>
        <authorList>
            <consortium name="The Broad Institute Genomics Platform"/>
            <consortium name="The Broad Institute Genome Sequencing Center for Infectious Disease"/>
            <person name="Wu L."/>
            <person name="Ma J."/>
        </authorList>
    </citation>
    <scope>NUCLEOTIDE SEQUENCE [LARGE SCALE GENOMIC DNA]</scope>
    <source>
        <strain evidence="3">JCM 17137</strain>
    </source>
</reference>
<dbReference type="EMBL" id="BAABDD010000019">
    <property type="protein sequence ID" value="GAA3754314.1"/>
    <property type="molecule type" value="Genomic_DNA"/>
</dbReference>
<name>A0ABP7G8Q4_9ACTN</name>